<gene>
    <name evidence="1" type="ORF">PPRIM_AZ9-3.1.T0500065</name>
</gene>
<organism evidence="1 2">
    <name type="scientific">Paramecium primaurelia</name>
    <dbReference type="NCBI Taxonomy" id="5886"/>
    <lineage>
        <taxon>Eukaryota</taxon>
        <taxon>Sar</taxon>
        <taxon>Alveolata</taxon>
        <taxon>Ciliophora</taxon>
        <taxon>Intramacronucleata</taxon>
        <taxon>Oligohymenophorea</taxon>
        <taxon>Peniculida</taxon>
        <taxon>Parameciidae</taxon>
        <taxon>Paramecium</taxon>
    </lineage>
</organism>
<reference evidence="1" key="1">
    <citation type="submission" date="2021-01" db="EMBL/GenBank/DDBJ databases">
        <authorList>
            <consortium name="Genoscope - CEA"/>
            <person name="William W."/>
        </authorList>
    </citation>
    <scope>NUCLEOTIDE SEQUENCE</scope>
</reference>
<sequence length="71" mass="8572">MLLQYLQKKCKMNNIVKPLYLKKFQIEKSTSIYLTVWEQLLPSDMSSRLILLVWQFIQYKEMINGIKIMES</sequence>
<dbReference type="EMBL" id="CAJJDM010000050">
    <property type="protein sequence ID" value="CAD8072837.1"/>
    <property type="molecule type" value="Genomic_DNA"/>
</dbReference>
<comment type="caution">
    <text evidence="1">The sequence shown here is derived from an EMBL/GenBank/DDBJ whole genome shotgun (WGS) entry which is preliminary data.</text>
</comment>
<evidence type="ECO:0000313" key="1">
    <source>
        <dbReference type="EMBL" id="CAD8072837.1"/>
    </source>
</evidence>
<protein>
    <submittedName>
        <fullName evidence="1">Uncharacterized protein</fullName>
    </submittedName>
</protein>
<evidence type="ECO:0000313" key="2">
    <source>
        <dbReference type="Proteomes" id="UP000688137"/>
    </source>
</evidence>
<accession>A0A8S1LZ92</accession>
<proteinExistence type="predicted"/>
<keyword evidence="2" id="KW-1185">Reference proteome</keyword>
<dbReference type="AlphaFoldDB" id="A0A8S1LZ92"/>
<dbReference type="Proteomes" id="UP000688137">
    <property type="component" value="Unassembled WGS sequence"/>
</dbReference>
<name>A0A8S1LZ92_PARPR</name>